<comment type="caution">
    <text evidence="2">The sequence shown here is derived from an EMBL/GenBank/DDBJ whole genome shotgun (WGS) entry which is preliminary data.</text>
</comment>
<dbReference type="Proteomes" id="UP000481858">
    <property type="component" value="Unassembled WGS sequence"/>
</dbReference>
<evidence type="ECO:0000313" key="2">
    <source>
        <dbReference type="EMBL" id="KAF2964414.1"/>
    </source>
</evidence>
<dbReference type="AlphaFoldDB" id="A0A7C8MSE3"/>
<feature type="compositionally biased region" description="Polar residues" evidence="1">
    <location>
        <begin position="142"/>
        <end position="152"/>
    </location>
</feature>
<feature type="compositionally biased region" description="Basic and acidic residues" evidence="1">
    <location>
        <begin position="246"/>
        <end position="262"/>
    </location>
</feature>
<feature type="region of interest" description="Disordered" evidence="1">
    <location>
        <begin position="91"/>
        <end position="110"/>
    </location>
</feature>
<sequence>MAHLGTYNGPISMPIGKMQRSYSSRAIVTPSAAVSGTSFITQETSQSAIATNASSTLFRYSVPSTDTDQFPIQERRNAHRVNSFRPTFLLRSSQETESNPSDSSYCFSGQSDNSSNLNIADPIDIMENFDVAQYGAPYSSRISFKDNGTPNPSRDDFPSGSIIPFSDSSATVDSTAVEANVAPRGGSGRGRGTLRGRGRAYCPTKRVRNQREDGFDGEDKDEDKDDDEYVNDNRPKKRSKKGHKAKCLESETRPVEIHRRKSSLRDRLIKGINEPQPIGMRAYNMKKAAAAAAQTPVVLANTGHHPREFLVPIEPRQDAVIALAQPSHTNANALERSSNTTGVQPNLHIAYLSTPMHKLHFPEALALALKQSVSKWEAKAHAESSIFVVLRLVASDVADMRVFPSLRQAIGDALYTIISKHPEAFALAQDKDEEGIEIKPERSTQAATLIQEITAHPAFHQVHRPTYSADTDEADAKEETLFVIKDEYSEWPQPSRIPDPSHNFNSGGQHLLRDGPKPTYMFWGKYKVSSNGLKMEARRADGSEVKVSVHFKNLRKLV</sequence>
<accession>A0A7C8MSE3</accession>
<evidence type="ECO:0000313" key="3">
    <source>
        <dbReference type="Proteomes" id="UP000481858"/>
    </source>
</evidence>
<feature type="compositionally biased region" description="Acidic residues" evidence="1">
    <location>
        <begin position="215"/>
        <end position="230"/>
    </location>
</feature>
<dbReference type="InParanoid" id="A0A7C8MSE3"/>
<dbReference type="EMBL" id="WUBL01000152">
    <property type="protein sequence ID" value="KAF2964414.1"/>
    <property type="molecule type" value="Genomic_DNA"/>
</dbReference>
<name>A0A7C8MSE3_9PEZI</name>
<feature type="region of interest" description="Disordered" evidence="1">
    <location>
        <begin position="142"/>
        <end position="262"/>
    </location>
</feature>
<organism evidence="2 3">
    <name type="scientific">Xylaria multiplex</name>
    <dbReference type="NCBI Taxonomy" id="323545"/>
    <lineage>
        <taxon>Eukaryota</taxon>
        <taxon>Fungi</taxon>
        <taxon>Dikarya</taxon>
        <taxon>Ascomycota</taxon>
        <taxon>Pezizomycotina</taxon>
        <taxon>Sordariomycetes</taxon>
        <taxon>Xylariomycetidae</taxon>
        <taxon>Xylariales</taxon>
        <taxon>Xylariaceae</taxon>
        <taxon>Xylaria</taxon>
    </lineage>
</organism>
<protein>
    <submittedName>
        <fullName evidence="2">Uncharacterized protein</fullName>
    </submittedName>
</protein>
<reference evidence="2 3" key="1">
    <citation type="submission" date="2019-12" db="EMBL/GenBank/DDBJ databases">
        <title>Draft genome sequence of the ascomycete Xylaria multiplex DSM 110363.</title>
        <authorList>
            <person name="Buettner E."/>
            <person name="Kellner H."/>
        </authorList>
    </citation>
    <scope>NUCLEOTIDE SEQUENCE [LARGE SCALE GENOMIC DNA]</scope>
    <source>
        <strain evidence="2 3">DSM 110363</strain>
    </source>
</reference>
<dbReference type="OrthoDB" id="4777560at2759"/>
<evidence type="ECO:0000256" key="1">
    <source>
        <dbReference type="SAM" id="MobiDB-lite"/>
    </source>
</evidence>
<proteinExistence type="predicted"/>
<gene>
    <name evidence="2" type="ORF">GQX73_g9159</name>
</gene>
<keyword evidence="3" id="KW-1185">Reference proteome</keyword>
<feature type="compositionally biased region" description="Basic residues" evidence="1">
    <location>
        <begin position="235"/>
        <end position="245"/>
    </location>
</feature>